<keyword evidence="2" id="KW-1185">Reference proteome</keyword>
<reference evidence="1 2" key="1">
    <citation type="journal article" date="2019" name="Commun. Biol.">
        <title>The bagworm genome reveals a unique fibroin gene that provides high tensile strength.</title>
        <authorList>
            <person name="Kono N."/>
            <person name="Nakamura H."/>
            <person name="Ohtoshi R."/>
            <person name="Tomita M."/>
            <person name="Numata K."/>
            <person name="Arakawa K."/>
        </authorList>
    </citation>
    <scope>NUCLEOTIDE SEQUENCE [LARGE SCALE GENOMIC DNA]</scope>
</reference>
<organism evidence="1 2">
    <name type="scientific">Eumeta variegata</name>
    <name type="common">Bagworm moth</name>
    <name type="synonym">Eumeta japonica</name>
    <dbReference type="NCBI Taxonomy" id="151549"/>
    <lineage>
        <taxon>Eukaryota</taxon>
        <taxon>Metazoa</taxon>
        <taxon>Ecdysozoa</taxon>
        <taxon>Arthropoda</taxon>
        <taxon>Hexapoda</taxon>
        <taxon>Insecta</taxon>
        <taxon>Pterygota</taxon>
        <taxon>Neoptera</taxon>
        <taxon>Endopterygota</taxon>
        <taxon>Lepidoptera</taxon>
        <taxon>Glossata</taxon>
        <taxon>Ditrysia</taxon>
        <taxon>Tineoidea</taxon>
        <taxon>Psychidae</taxon>
        <taxon>Oiketicinae</taxon>
        <taxon>Eumeta</taxon>
    </lineage>
</organism>
<name>A0A4C1WKB8_EUMVA</name>
<evidence type="ECO:0000313" key="2">
    <source>
        <dbReference type="Proteomes" id="UP000299102"/>
    </source>
</evidence>
<accession>A0A4C1WKB8</accession>
<dbReference type="Proteomes" id="UP000299102">
    <property type="component" value="Unassembled WGS sequence"/>
</dbReference>
<gene>
    <name evidence="1" type="ORF">EVAR_48314_1</name>
</gene>
<evidence type="ECO:0000313" key="1">
    <source>
        <dbReference type="EMBL" id="GBP51691.1"/>
    </source>
</evidence>
<sequence>MAAFYRECIGPMNCIQYIRGPWPNILHFCRALVIIETDSALPLSQDKLLIFVEARRPYIGRLFEVSPRVPRRKFSCARRLPTTAQSAPRDCFLRSRRADRRRIKDGRVPFLECTKKEISKTTYANKV</sequence>
<proteinExistence type="predicted"/>
<dbReference type="AlphaFoldDB" id="A0A4C1WKB8"/>
<protein>
    <submittedName>
        <fullName evidence="1">Uncharacterized protein</fullName>
    </submittedName>
</protein>
<comment type="caution">
    <text evidence="1">The sequence shown here is derived from an EMBL/GenBank/DDBJ whole genome shotgun (WGS) entry which is preliminary data.</text>
</comment>
<dbReference type="EMBL" id="BGZK01000586">
    <property type="protein sequence ID" value="GBP51691.1"/>
    <property type="molecule type" value="Genomic_DNA"/>
</dbReference>